<feature type="compositionally biased region" description="Acidic residues" evidence="1">
    <location>
        <begin position="1"/>
        <end position="10"/>
    </location>
</feature>
<keyword evidence="4" id="KW-1185">Reference proteome</keyword>
<protein>
    <submittedName>
        <fullName evidence="3">Uncharacterized protein</fullName>
    </submittedName>
</protein>
<dbReference type="EMBL" id="JAMQOQ010000007">
    <property type="protein sequence ID" value="MDS0296657.1"/>
    <property type="molecule type" value="Genomic_DNA"/>
</dbReference>
<feature type="transmembrane region" description="Helical" evidence="2">
    <location>
        <begin position="112"/>
        <end position="132"/>
    </location>
</feature>
<evidence type="ECO:0000256" key="1">
    <source>
        <dbReference type="SAM" id="MobiDB-lite"/>
    </source>
</evidence>
<reference evidence="3 4" key="1">
    <citation type="submission" date="2022-06" db="EMBL/GenBank/DDBJ databases">
        <title>Halogeometricum sp. a new haloarchaeum isolate from saline soil.</title>
        <authorList>
            <person name="Strakova D."/>
            <person name="Galisteo C."/>
            <person name="Sanchez-Porro C."/>
            <person name="Ventosa A."/>
        </authorList>
    </citation>
    <scope>NUCLEOTIDE SEQUENCE [LARGE SCALE GENOMIC DNA]</scope>
    <source>
        <strain evidence="4">S3BR25-2</strain>
    </source>
</reference>
<keyword evidence="2" id="KW-0812">Transmembrane</keyword>
<evidence type="ECO:0000313" key="4">
    <source>
        <dbReference type="Proteomes" id="UP001254813"/>
    </source>
</evidence>
<keyword evidence="2" id="KW-0472">Membrane</keyword>
<feature type="region of interest" description="Disordered" evidence="1">
    <location>
        <begin position="1"/>
        <end position="23"/>
    </location>
</feature>
<dbReference type="Proteomes" id="UP001254813">
    <property type="component" value="Unassembled WGS sequence"/>
</dbReference>
<sequence>MTDDSGENTEDPNASSQRELMYPFPPLSYYERKSTDRPPQPVPEFLNANYQYLTIAGVFAALVAYLSRITLVYPQPKLAGMLGAAIMFAIAFLVVINNAVIEASRAYKHESFLNISSYVTIAIAMFLIGSSLTSFFNSQQSATVDALDSLVGMVLIFLIIAFIRGKFTTPWELDPSERDGSAFGRFTRPIAAYAQYIGGAVGWIYFVGPRQWVELIGLPARPSTLPPDGLTLNILFATISLIILTAVIIVLAVVSHYLYEVLAERVEAFRSRLKGWP</sequence>
<gene>
    <name evidence="3" type="ORF">NDI79_21030</name>
</gene>
<accession>A0ABU2G788</accession>
<feature type="transmembrane region" description="Helical" evidence="2">
    <location>
        <begin position="144"/>
        <end position="163"/>
    </location>
</feature>
<comment type="caution">
    <text evidence="3">The sequence shown here is derived from an EMBL/GenBank/DDBJ whole genome shotgun (WGS) entry which is preliminary data.</text>
</comment>
<evidence type="ECO:0000256" key="2">
    <source>
        <dbReference type="SAM" id="Phobius"/>
    </source>
</evidence>
<organism evidence="3 4">
    <name type="scientific">Halogeometricum luteum</name>
    <dbReference type="NCBI Taxonomy" id="2950537"/>
    <lineage>
        <taxon>Archaea</taxon>
        <taxon>Methanobacteriati</taxon>
        <taxon>Methanobacteriota</taxon>
        <taxon>Stenosarchaea group</taxon>
        <taxon>Halobacteria</taxon>
        <taxon>Halobacteriales</taxon>
        <taxon>Haloferacaceae</taxon>
        <taxon>Halogeometricum</taxon>
    </lineage>
</organism>
<dbReference type="RefSeq" id="WP_310930664.1">
    <property type="nucleotide sequence ID" value="NZ_JAMQOQ010000007.1"/>
</dbReference>
<keyword evidence="2" id="KW-1133">Transmembrane helix</keyword>
<evidence type="ECO:0000313" key="3">
    <source>
        <dbReference type="EMBL" id="MDS0296657.1"/>
    </source>
</evidence>
<feature type="transmembrane region" description="Helical" evidence="2">
    <location>
        <begin position="78"/>
        <end position="100"/>
    </location>
</feature>
<feature type="transmembrane region" description="Helical" evidence="2">
    <location>
        <begin position="234"/>
        <end position="259"/>
    </location>
</feature>
<proteinExistence type="predicted"/>
<name>A0ABU2G788_9EURY</name>
<feature type="transmembrane region" description="Helical" evidence="2">
    <location>
        <begin position="49"/>
        <end position="66"/>
    </location>
</feature>